<dbReference type="SUPFAM" id="SSF53474">
    <property type="entry name" value="alpha/beta-Hydrolases"/>
    <property type="match status" value="1"/>
</dbReference>
<protein>
    <submittedName>
        <fullName evidence="8">DNRLRE domain-containing protein</fullName>
    </submittedName>
</protein>
<keyword evidence="3 4" id="KW-0732">Signal</keyword>
<gene>
    <name evidence="8" type="ORF">FVR03_04665</name>
</gene>
<dbReference type="InterPro" id="IPR007751">
    <property type="entry name" value="DUF676_lipase-like"/>
</dbReference>
<name>A0A5C8KDM1_9BACT</name>
<evidence type="ECO:0000259" key="5">
    <source>
        <dbReference type="Pfam" id="PF05057"/>
    </source>
</evidence>
<dbReference type="EMBL" id="VRTY01000012">
    <property type="protein sequence ID" value="TXK50479.1"/>
    <property type="molecule type" value="Genomic_DNA"/>
</dbReference>
<comment type="subcellular location">
    <subcellularLocation>
        <location evidence="1">Secreted</location>
    </subcellularLocation>
</comment>
<sequence length="1205" mass="132377">MKKYLYSFMRVALLCPFLLMLSSHLLAQTTVTIGPGADWTDVMLYRNNSNTSIANTNYYNQARNLASAWTVNGQQTFWRTLFKFNLSNIPSGSTITSATLYLYSDPTATGNSGTTNNQLSGSNAIYFEKVVSNWGETSVTWNNQPGTTTSGRIWQGPSTSTTENIQVNVTSFVQDWVNAPSTNYGMRMALENEVHFRGRSYGSEEHTNTTIRPKLVVTYTSPSGLTFTQETDQLFQHLNKTPITTGILYDRVVPFTRLDLFGQPLQLNTADREYFRQAYSELRGATYGTSSLLSTEAVDQKIRESLNSGTVPIGLIAYKFNQIDTMSIQHNLLYQSNGLLYDSNPRSRSPYWEKKAVVLAALTGSVKAGVVNFRISPDLVANNLGLGINYVQIDFGNGAVNYSVGQQFSVSLTTGGVRTIRYTVYFNNNTQVTTYSTLTVASSSAATMAENAPCGEAARPIESDIPFRGYDESVAIRGVGDLTYYYKDCNTEVLNKPVIILDGFDPGDDRKGIDIYDEDLLYDNRTKNFGRTLRDAGYDVIILNFPENKYIPADKRNAYGGADFIERSAMVLVKLIREINKDLTDKGSTEQLIIMGPSMGGLISRYALAYMEQMSSQNPGDATWNHRTKLWISFDSPHLGANIPIGDQYFLDYFATKADNDGAKDGKKKLDTPAARQMLVHHYSTNSQTPQAHAFRQTLLNNFVSVGNYPSQLRKIAIANGSQNGILNNSPCQKAFTMDVATGRGAPARTFLTILYRPWVAFASVATSKVHFTPNYGGICEVFDGRFLLNSSTKYASSNGASVGYDTAPGGTYNTQEQLSVQGTGKDTWIKMMHAKFYSVVATHSFIPTTSALAYNKPNHNLAENLSVKNLVCTGETPFNAYYAPANNQEHVELTVANVNFAINEILGNLTPPTVVYNASIQGPGNLCTNSTYQLANLPTGATVTWSAGGSIAITGSNTANPVNVTTAGNGAGALTASITSSCGSGTVTRNIITGPLSRQTGNIVLNNYNIGQSSSNSYYVPDNICTNSYYQMNLSYSDIYGNQSGPYSSDIWFEVDEGNGYVVSTLGNNSFEISVNNSSFIGTIQIPVRIRNQCNVFGDPLYVYVYFQPCWGPYSYAVSPNPAGDEIVVAYHQGEEETLIDDEKAKPFEVVLYNDKGKAVSQAQNVGRANKLVLNTRNLPNGMYILHITDEEETIKKQILIKHE</sequence>
<feature type="chain" id="PRO_5023058422" evidence="4">
    <location>
        <begin position="28"/>
        <end position="1205"/>
    </location>
</feature>
<accession>A0A5C8KDM1</accession>
<dbReference type="Pfam" id="PF18962">
    <property type="entry name" value="Por_Secre_tail"/>
    <property type="match status" value="1"/>
</dbReference>
<dbReference type="Proteomes" id="UP000321926">
    <property type="component" value="Unassembled WGS sequence"/>
</dbReference>
<proteinExistence type="predicted"/>
<dbReference type="NCBIfam" id="NF033679">
    <property type="entry name" value="DNRLRE_dom"/>
    <property type="match status" value="1"/>
</dbReference>
<dbReference type="Gene3D" id="3.40.50.1820">
    <property type="entry name" value="alpha/beta hydrolase"/>
    <property type="match status" value="1"/>
</dbReference>
<dbReference type="InterPro" id="IPR055372">
    <property type="entry name" value="CBM96"/>
</dbReference>
<keyword evidence="9" id="KW-1185">Reference proteome</keyword>
<dbReference type="Gene3D" id="2.60.120.970">
    <property type="match status" value="1"/>
</dbReference>
<evidence type="ECO:0000256" key="2">
    <source>
        <dbReference type="ARBA" id="ARBA00022525"/>
    </source>
</evidence>
<dbReference type="Pfam" id="PF05057">
    <property type="entry name" value="DUF676"/>
    <property type="match status" value="1"/>
</dbReference>
<reference evidence="8 9" key="1">
    <citation type="submission" date="2019-08" db="EMBL/GenBank/DDBJ databases">
        <authorList>
            <person name="Shi S."/>
        </authorList>
    </citation>
    <scope>NUCLEOTIDE SEQUENCE [LARGE SCALE GENOMIC DNA]</scope>
    <source>
        <strain evidence="8 9">GY10130</strain>
    </source>
</reference>
<feature type="domain" description="Secretion system C-terminal sorting" evidence="6">
    <location>
        <begin position="1120"/>
        <end position="1200"/>
    </location>
</feature>
<dbReference type="Pfam" id="PF24517">
    <property type="entry name" value="CBM96"/>
    <property type="match status" value="1"/>
</dbReference>
<dbReference type="GO" id="GO:0005576">
    <property type="term" value="C:extracellular region"/>
    <property type="evidence" value="ECO:0007669"/>
    <property type="project" value="UniProtKB-SubCell"/>
</dbReference>
<organism evidence="8 9">
    <name type="scientific">Pontibacter qinzhouensis</name>
    <dbReference type="NCBI Taxonomy" id="2603253"/>
    <lineage>
        <taxon>Bacteria</taxon>
        <taxon>Pseudomonadati</taxon>
        <taxon>Bacteroidota</taxon>
        <taxon>Cytophagia</taxon>
        <taxon>Cytophagales</taxon>
        <taxon>Hymenobacteraceae</taxon>
        <taxon>Pontibacter</taxon>
    </lineage>
</organism>
<dbReference type="NCBIfam" id="TIGR04183">
    <property type="entry name" value="Por_Secre_tail"/>
    <property type="match status" value="1"/>
</dbReference>
<keyword evidence="2" id="KW-0964">Secreted</keyword>
<evidence type="ECO:0000313" key="9">
    <source>
        <dbReference type="Proteomes" id="UP000321926"/>
    </source>
</evidence>
<dbReference type="InterPro" id="IPR029058">
    <property type="entry name" value="AB_hydrolase_fold"/>
</dbReference>
<comment type="caution">
    <text evidence="8">The sequence shown here is derived from an EMBL/GenBank/DDBJ whole genome shotgun (WGS) entry which is preliminary data.</text>
</comment>
<dbReference type="InterPro" id="IPR026444">
    <property type="entry name" value="Secre_tail"/>
</dbReference>
<evidence type="ECO:0000313" key="8">
    <source>
        <dbReference type="EMBL" id="TXK50479.1"/>
    </source>
</evidence>
<feature type="signal peptide" evidence="4">
    <location>
        <begin position="1"/>
        <end position="27"/>
    </location>
</feature>
<feature type="domain" description="DUF676" evidence="5">
    <location>
        <begin position="574"/>
        <end position="641"/>
    </location>
</feature>
<evidence type="ECO:0000256" key="3">
    <source>
        <dbReference type="ARBA" id="ARBA00022729"/>
    </source>
</evidence>
<evidence type="ECO:0000256" key="4">
    <source>
        <dbReference type="SAM" id="SignalP"/>
    </source>
</evidence>
<evidence type="ECO:0000259" key="7">
    <source>
        <dbReference type="Pfam" id="PF24517"/>
    </source>
</evidence>
<feature type="domain" description="Carbohydrate-binding module family 96" evidence="7">
    <location>
        <begin position="53"/>
        <end position="219"/>
    </location>
</feature>
<evidence type="ECO:0000256" key="1">
    <source>
        <dbReference type="ARBA" id="ARBA00004613"/>
    </source>
</evidence>
<dbReference type="AlphaFoldDB" id="A0A5C8KDM1"/>
<evidence type="ECO:0000259" key="6">
    <source>
        <dbReference type="Pfam" id="PF18962"/>
    </source>
</evidence>
<dbReference type="OrthoDB" id="4535652at2"/>